<proteinExistence type="predicted"/>
<reference evidence="1 2" key="1">
    <citation type="submission" date="2018-10" db="EMBL/GenBank/DDBJ databases">
        <title>Draft genome sequence of the microsporidian Tubulinosema ratisbonensis.</title>
        <authorList>
            <person name="Polonais V."/>
            <person name="Peyretaillade E."/>
            <person name="Niehus S."/>
            <person name="Wawrzyniak I."/>
            <person name="Franchet A."/>
            <person name="Gaspin C."/>
            <person name="Reichstadt M."/>
            <person name="Belser C."/>
            <person name="Labadie K."/>
            <person name="Delbac F."/>
            <person name="Ferrandon D."/>
        </authorList>
    </citation>
    <scope>NUCLEOTIDE SEQUENCE [LARGE SCALE GENOMIC DNA]</scope>
    <source>
        <strain evidence="1 2">Franzen</strain>
    </source>
</reference>
<gene>
    <name evidence="1" type="ORF">TUBRATIS_11850</name>
</gene>
<keyword evidence="2" id="KW-1185">Reference proteome</keyword>
<dbReference type="AlphaFoldDB" id="A0A437AMN7"/>
<sequence length="104" mass="12229">MPDDILFGEFMREIITNNTKNKLTFRRDIKAKLVQEKEDYPKILTQLNKKFQVMGFELAPCTANTLLESESFFLVRKADLKTEDTPSLFHEKLIIALTIIFFRK</sequence>
<comment type="caution">
    <text evidence="1">The sequence shown here is derived from an EMBL/GenBank/DDBJ whole genome shotgun (WGS) entry which is preliminary data.</text>
</comment>
<organism evidence="1 2">
    <name type="scientific">Tubulinosema ratisbonensis</name>
    <dbReference type="NCBI Taxonomy" id="291195"/>
    <lineage>
        <taxon>Eukaryota</taxon>
        <taxon>Fungi</taxon>
        <taxon>Fungi incertae sedis</taxon>
        <taxon>Microsporidia</taxon>
        <taxon>Tubulinosematoidea</taxon>
        <taxon>Tubulinosematidae</taxon>
        <taxon>Tubulinosema</taxon>
    </lineage>
</organism>
<evidence type="ECO:0000313" key="2">
    <source>
        <dbReference type="Proteomes" id="UP000282876"/>
    </source>
</evidence>
<dbReference type="OrthoDB" id="2191533at2759"/>
<evidence type="ECO:0000313" key="1">
    <source>
        <dbReference type="EMBL" id="RVD92318.1"/>
    </source>
</evidence>
<dbReference type="Proteomes" id="UP000282876">
    <property type="component" value="Unassembled WGS sequence"/>
</dbReference>
<dbReference type="VEuPathDB" id="MicrosporidiaDB:TUBRATIS_11850"/>
<accession>A0A437AMN7</accession>
<dbReference type="EMBL" id="RCSS01000249">
    <property type="protein sequence ID" value="RVD92318.1"/>
    <property type="molecule type" value="Genomic_DNA"/>
</dbReference>
<protein>
    <submittedName>
        <fullName evidence="1">Uncharacterized protein</fullName>
    </submittedName>
</protein>
<name>A0A437AMN7_9MICR</name>